<feature type="region of interest" description="Disordered" evidence="9">
    <location>
        <begin position="26"/>
        <end position="56"/>
    </location>
</feature>
<feature type="region of interest" description="Disordered" evidence="9">
    <location>
        <begin position="989"/>
        <end position="1081"/>
    </location>
</feature>
<evidence type="ECO:0000259" key="10">
    <source>
        <dbReference type="PROSITE" id="PS50054"/>
    </source>
</evidence>
<dbReference type="CDD" id="cd14513">
    <property type="entry name" value="DSP_slingshot"/>
    <property type="match status" value="1"/>
</dbReference>
<accession>A0A3M6UJ61</accession>
<feature type="compositionally biased region" description="Basic and acidic residues" evidence="9">
    <location>
        <begin position="782"/>
        <end position="793"/>
    </location>
</feature>
<feature type="region of interest" description="Disordered" evidence="9">
    <location>
        <begin position="1259"/>
        <end position="1315"/>
    </location>
</feature>
<feature type="compositionally biased region" description="Acidic residues" evidence="9">
    <location>
        <begin position="41"/>
        <end position="51"/>
    </location>
</feature>
<feature type="compositionally biased region" description="Basic and acidic residues" evidence="9">
    <location>
        <begin position="1060"/>
        <end position="1075"/>
    </location>
</feature>
<feature type="region of interest" description="Disordered" evidence="9">
    <location>
        <begin position="1098"/>
        <end position="1159"/>
    </location>
</feature>
<feature type="region of interest" description="Disordered" evidence="9">
    <location>
        <begin position="1438"/>
        <end position="1464"/>
    </location>
</feature>
<dbReference type="InterPro" id="IPR014876">
    <property type="entry name" value="DEK_C"/>
</dbReference>
<dbReference type="GO" id="GO:0030837">
    <property type="term" value="P:negative regulation of actin filament polymerization"/>
    <property type="evidence" value="ECO:0007669"/>
    <property type="project" value="InterPro"/>
</dbReference>
<dbReference type="EMBL" id="RCHS01001413">
    <property type="protein sequence ID" value="RMX53692.1"/>
    <property type="molecule type" value="Genomic_DNA"/>
</dbReference>
<organism evidence="13 14">
    <name type="scientific">Pocillopora damicornis</name>
    <name type="common">Cauliflower coral</name>
    <name type="synonym">Millepora damicornis</name>
    <dbReference type="NCBI Taxonomy" id="46731"/>
    <lineage>
        <taxon>Eukaryota</taxon>
        <taxon>Metazoa</taxon>
        <taxon>Cnidaria</taxon>
        <taxon>Anthozoa</taxon>
        <taxon>Hexacorallia</taxon>
        <taxon>Scleractinia</taxon>
        <taxon>Astrocoeniina</taxon>
        <taxon>Pocilloporidae</taxon>
        <taxon>Pocillopora</taxon>
    </lineage>
</organism>
<evidence type="ECO:0000256" key="6">
    <source>
        <dbReference type="ARBA" id="ARBA00022912"/>
    </source>
</evidence>
<dbReference type="FunFam" id="3.90.190.10:FF:000004">
    <property type="entry name" value="Protein phosphatase Slingshot homolog 2"/>
    <property type="match status" value="1"/>
</dbReference>
<comment type="caution">
    <text evidence="13">The sequence shown here is derived from an EMBL/GenBank/DDBJ whole genome shotgun (WGS) entry which is preliminary data.</text>
</comment>
<feature type="compositionally biased region" description="Basic and acidic residues" evidence="9">
    <location>
        <begin position="1337"/>
        <end position="1353"/>
    </location>
</feature>
<feature type="compositionally biased region" description="Basic and acidic residues" evidence="9">
    <location>
        <begin position="996"/>
        <end position="1030"/>
    </location>
</feature>
<dbReference type="PANTHER" id="PTHR45864:SF2">
    <property type="entry name" value="PROTEIN PHOSPHATASE SLINGSHOT"/>
    <property type="match status" value="1"/>
</dbReference>
<dbReference type="GO" id="GO:0003779">
    <property type="term" value="F:actin binding"/>
    <property type="evidence" value="ECO:0007669"/>
    <property type="project" value="InterPro"/>
</dbReference>
<evidence type="ECO:0000256" key="8">
    <source>
        <dbReference type="ARBA" id="ARBA00048336"/>
    </source>
</evidence>
<dbReference type="PROSITE" id="PS51998">
    <property type="entry name" value="DEK_C"/>
    <property type="match status" value="1"/>
</dbReference>
<gene>
    <name evidence="13" type="ORF">pdam_00000340</name>
</gene>
<evidence type="ECO:0000256" key="9">
    <source>
        <dbReference type="SAM" id="MobiDB-lite"/>
    </source>
</evidence>
<evidence type="ECO:0000256" key="1">
    <source>
        <dbReference type="ARBA" id="ARBA00004245"/>
    </source>
</evidence>
<dbReference type="EC" id="3.1.3.16" evidence="3"/>
<dbReference type="InterPro" id="IPR020422">
    <property type="entry name" value="TYR_PHOSPHATASE_DUAL_dom"/>
</dbReference>
<feature type="region of interest" description="Disordered" evidence="9">
    <location>
        <begin position="1366"/>
        <end position="1385"/>
    </location>
</feature>
<feature type="domain" description="Tyrosine-protein phosphatase" evidence="10">
    <location>
        <begin position="319"/>
        <end position="460"/>
    </location>
</feature>
<evidence type="ECO:0000256" key="2">
    <source>
        <dbReference type="ARBA" id="ARBA00009580"/>
    </source>
</evidence>
<name>A0A3M6UJ61_POCDA</name>
<feature type="compositionally biased region" description="Basic and acidic residues" evidence="9">
    <location>
        <begin position="750"/>
        <end position="760"/>
    </location>
</feature>
<keyword evidence="5" id="KW-0378">Hydrolase</keyword>
<dbReference type="PROSITE" id="PS00383">
    <property type="entry name" value="TYR_PHOSPHATASE_1"/>
    <property type="match status" value="1"/>
</dbReference>
<dbReference type="InterPro" id="IPR000387">
    <property type="entry name" value="Tyr_Pase_dom"/>
</dbReference>
<dbReference type="Pfam" id="PF08766">
    <property type="entry name" value="DEK_C"/>
    <property type="match status" value="1"/>
</dbReference>
<feature type="compositionally biased region" description="Basic and acidic residues" evidence="9">
    <location>
        <begin position="654"/>
        <end position="664"/>
    </location>
</feature>
<dbReference type="SUPFAM" id="SSF52799">
    <property type="entry name" value="(Phosphotyrosine protein) phosphatases II"/>
    <property type="match status" value="1"/>
</dbReference>
<comment type="catalytic activity">
    <reaction evidence="8">
        <text>O-phospho-L-threonyl-[protein] + H2O = L-threonyl-[protein] + phosphate</text>
        <dbReference type="Rhea" id="RHEA:47004"/>
        <dbReference type="Rhea" id="RHEA-COMP:11060"/>
        <dbReference type="Rhea" id="RHEA-COMP:11605"/>
        <dbReference type="ChEBI" id="CHEBI:15377"/>
        <dbReference type="ChEBI" id="CHEBI:30013"/>
        <dbReference type="ChEBI" id="CHEBI:43474"/>
        <dbReference type="ChEBI" id="CHEBI:61977"/>
        <dbReference type="EC" id="3.1.3.16"/>
    </reaction>
</comment>
<dbReference type="GO" id="GO:0004722">
    <property type="term" value="F:protein serine/threonine phosphatase activity"/>
    <property type="evidence" value="ECO:0007669"/>
    <property type="project" value="UniProtKB-EC"/>
</dbReference>
<dbReference type="GO" id="GO:0005856">
    <property type="term" value="C:cytoskeleton"/>
    <property type="evidence" value="ECO:0007669"/>
    <property type="project" value="UniProtKB-SubCell"/>
</dbReference>
<feature type="region of interest" description="Disordered" evidence="9">
    <location>
        <begin position="1337"/>
        <end position="1359"/>
    </location>
</feature>
<dbReference type="InterPro" id="IPR000340">
    <property type="entry name" value="Dual-sp_phosphatase_cat-dom"/>
</dbReference>
<evidence type="ECO:0000256" key="4">
    <source>
        <dbReference type="ARBA" id="ARBA00022490"/>
    </source>
</evidence>
<dbReference type="Gene3D" id="3.90.190.10">
    <property type="entry name" value="Protein tyrosine phosphatase superfamily"/>
    <property type="match status" value="1"/>
</dbReference>
<evidence type="ECO:0000256" key="5">
    <source>
        <dbReference type="ARBA" id="ARBA00022801"/>
    </source>
</evidence>
<evidence type="ECO:0000313" key="13">
    <source>
        <dbReference type="EMBL" id="RMX53692.1"/>
    </source>
</evidence>
<evidence type="ECO:0000256" key="7">
    <source>
        <dbReference type="ARBA" id="ARBA00023212"/>
    </source>
</evidence>
<keyword evidence="4" id="KW-0963">Cytoplasm</keyword>
<evidence type="ECO:0000313" key="14">
    <source>
        <dbReference type="Proteomes" id="UP000275408"/>
    </source>
</evidence>
<feature type="domain" description="Tyrosine specific protein phosphatases" evidence="11">
    <location>
        <begin position="384"/>
        <end position="438"/>
    </location>
</feature>
<evidence type="ECO:0000259" key="11">
    <source>
        <dbReference type="PROSITE" id="PS50056"/>
    </source>
</evidence>
<comment type="similarity">
    <text evidence="2">Belongs to the protein-tyrosine phosphatase family.</text>
</comment>
<feature type="compositionally biased region" description="Polar residues" evidence="9">
    <location>
        <begin position="606"/>
        <end position="617"/>
    </location>
</feature>
<feature type="compositionally biased region" description="Basic and acidic residues" evidence="9">
    <location>
        <begin position="1108"/>
        <end position="1138"/>
    </location>
</feature>
<proteinExistence type="inferred from homology"/>
<dbReference type="InterPro" id="IPR029021">
    <property type="entry name" value="Prot-tyrosine_phosphatase-like"/>
</dbReference>
<dbReference type="STRING" id="46731.A0A3M6UJ61"/>
<feature type="region of interest" description="Disordered" evidence="9">
    <location>
        <begin position="728"/>
        <end position="833"/>
    </location>
</feature>
<dbReference type="PROSITE" id="PS50056">
    <property type="entry name" value="TYR_PHOSPHATASE_2"/>
    <property type="match status" value="1"/>
</dbReference>
<protein>
    <recommendedName>
        <fullName evidence="3">protein-serine/threonine phosphatase</fullName>
        <ecNumber evidence="3">3.1.3.16</ecNumber>
    </recommendedName>
</protein>
<feature type="region of interest" description="Disordered" evidence="9">
    <location>
        <begin position="606"/>
        <end position="664"/>
    </location>
</feature>
<dbReference type="Proteomes" id="UP000275408">
    <property type="component" value="Unassembled WGS sequence"/>
</dbReference>
<keyword evidence="7" id="KW-0206">Cytoskeleton</keyword>
<keyword evidence="14" id="KW-1185">Reference proteome</keyword>
<reference evidence="13 14" key="1">
    <citation type="journal article" date="2018" name="Sci. Rep.">
        <title>Comparative analysis of the Pocillopora damicornis genome highlights role of immune system in coral evolution.</title>
        <authorList>
            <person name="Cunning R."/>
            <person name="Bay R.A."/>
            <person name="Gillette P."/>
            <person name="Baker A.C."/>
            <person name="Traylor-Knowles N."/>
        </authorList>
    </citation>
    <scope>NUCLEOTIDE SEQUENCE [LARGE SCALE GENOMIC DNA]</scope>
    <source>
        <strain evidence="13">RSMAS</strain>
        <tissue evidence="13">Whole animal</tissue>
    </source>
</reference>
<dbReference type="SMART" id="SM00195">
    <property type="entry name" value="DSPc"/>
    <property type="match status" value="1"/>
</dbReference>
<dbReference type="PANTHER" id="PTHR45864">
    <property type="entry name" value="SLINGSHOT PROTEIN PHOSPHATASE HOMOLOG"/>
    <property type="match status" value="1"/>
</dbReference>
<feature type="compositionally biased region" description="Polar residues" evidence="9">
    <location>
        <begin position="730"/>
        <end position="741"/>
    </location>
</feature>
<evidence type="ECO:0000259" key="12">
    <source>
        <dbReference type="PROSITE" id="PS51998"/>
    </source>
</evidence>
<dbReference type="InterPro" id="IPR016130">
    <property type="entry name" value="Tyr_Pase_AS"/>
</dbReference>
<dbReference type="InterPro" id="IPR043587">
    <property type="entry name" value="Phosphatase_SSH-like"/>
</dbReference>
<dbReference type="OrthoDB" id="5967823at2759"/>
<evidence type="ECO:0000256" key="3">
    <source>
        <dbReference type="ARBA" id="ARBA00013081"/>
    </source>
</evidence>
<sequence>MSSGNRGVLQVFRRAARKAKNFRLFTKRSPSTSDSTSLATEESDVDEDQEDSSLNRSRASSFEGFFASKGAAYALPDGDFARRATKHGGEMQLHLQAMVNLLRDEDVLRLVIKLECQYPNRIRYLTIVSAFGPDEEEQSIIVGVDWTDNATIGLVVPLYRDTVIKLDGDGGFKMTSAEKTFIFKPISVQTMWTALQWIHKCSDNARKHNYYYTNCTSHAWVDYYYRKISSDRVCINEWQQMDELESKRPDSPIGTTTEKELVMKLIRHKLKEVMTRVDLEEVTCRQIRNILEEETQMELKEYRSFIDEEMITILGQMDSASKIFDHVYLGSEWNASNLEELKENGIGYILNITREIDNFFPGTFHYHNIRVYDLDDTELLHHWDYTYKFIQKAKNAGSKVLVHCRMGISRSASTVIAYGMKEYGWSLGDTMKYVKARRNVVQPNAGFWKQLITYEGILNSSKHRYNKIFRHDSFSSDAEELSKSAVGAVQKRKKEEQSNVSVQQEVTVTQNNFSEECESDSNLKEGALPFEKIASVAEATMVNADNVLTSEGATQEGSDVDIVPAPSPSTALGSNLMVDSGEEEPSGTNSVRGSLKVSEIVQKSSLQRVSSVPSLTNGDHKGQESDSESTGKFRRSCSLRERGPRKLQLLQNDAKAKSASDENLKGFERKKREILNLEESKNKECIGDLSSLGNKPHGSLPRDLDGVVESGFVKRHSRKFEEGVPFVPSVTLSDDTGSAAQEESAVELSKAVEESDKITEDAEEQTIQSEEPEPGVVRKHKEGFELKHRESLTRRALLQRGGSEEAKSVNHEGNEMEGVSVADNDSSSLQFQEGEECRRVHGVNVEALVQKVNEDMKKTVSARRISAAKKEQELRVFVQQAGEQMKEALNSVENEPLDASTDSSVFDDAPSEEISDTGIVESNTMKDKQELLCKSSSVTGTSTEPRQLVAFKSDSKITNVAETSVSDTDGGEDVENVLQRGLVKRHTLLIEGKLQQPEHESEKERDSQEEKESAGSDDREMEKELIKSEVCDTSPEEMCVGSTLSPSVESTDQMSPVKAEISESSKESKDTRSDEVTTDIPAKGLVKRHTLLIEGKLQPLEQELGQEGVKEPGRESEITKDKEVSQWEGDVDKDRDQPDLGVAHDATIGVEPAVEGRKLSDMFEATEDKRSEQDTENIPKKGLVKRHTLLIEGKIQPLDQQLDKGVEKEVRDGDVALESQLVESEDQLRYQIEEPGDHTTAAGLVKRQKQHIEEKLHIPVVEPKEEQEQELSGNEIATVETSGGEGFQGSDLKVEYDGDEDQLQEKEQNELGVDTSSVVKVKQQTQHLEGIIRVAHDEDKIKRQSSKEEDAKCSEQSPKVVIVPRSCSDETTEDGAADAGSEEKMEVLSDTAVDKALTKAQENLVVEKENLELEKEQPVDWEYANVRQRTQIFEAIMGRSDQDIQKDDGESENQTNSLRRHKSMSKVFRASEKPNMRRRSVSDVTQPVWSGSVREVGYTIQFKKKVAEYSGSSSLPRDWSPFHNKQKREEKRLCPEVVFSSEIIHQGELKEKSCGELIDNQDKENQACQSVKETIQALDSKNQKIISSNLS</sequence>
<comment type="subcellular location">
    <subcellularLocation>
        <location evidence="1">Cytoplasm</location>
        <location evidence="1">Cytoskeleton</location>
    </subcellularLocation>
</comment>
<feature type="compositionally biased region" description="Polar residues" evidence="9">
    <location>
        <begin position="28"/>
        <end position="40"/>
    </location>
</feature>
<feature type="region of interest" description="Disordered" evidence="9">
    <location>
        <begin position="551"/>
        <end position="594"/>
    </location>
</feature>
<feature type="compositionally biased region" description="Basic and acidic residues" evidence="9">
    <location>
        <begin position="802"/>
        <end position="814"/>
    </location>
</feature>
<keyword evidence="6" id="KW-0904">Protein phosphatase</keyword>
<feature type="compositionally biased region" description="Polar residues" evidence="9">
    <location>
        <begin position="1042"/>
        <end position="1054"/>
    </location>
</feature>
<dbReference type="Pfam" id="PF23040">
    <property type="entry name" value="PH_SSH1-like_1st"/>
    <property type="match status" value="1"/>
</dbReference>
<feature type="domain" description="DEK-C" evidence="12">
    <location>
        <begin position="260"/>
        <end position="315"/>
    </location>
</feature>
<dbReference type="PROSITE" id="PS50054">
    <property type="entry name" value="TYR_PHOSPHATASE_DUAL"/>
    <property type="match status" value="1"/>
</dbReference>
<dbReference type="Pfam" id="PF00782">
    <property type="entry name" value="DSPc"/>
    <property type="match status" value="1"/>
</dbReference>
<dbReference type="InterPro" id="IPR043588">
    <property type="entry name" value="SSH-N"/>
</dbReference>